<evidence type="ECO:0000313" key="2">
    <source>
        <dbReference type="Proteomes" id="UP000072421"/>
    </source>
</evidence>
<reference evidence="1 2" key="1">
    <citation type="submission" date="2015-11" db="EMBL/GenBank/DDBJ databases">
        <title>Exploring the genomic traits of fungus-feeding bacterial genus Collimonas.</title>
        <authorList>
            <person name="Song C."/>
            <person name="Schmidt R."/>
            <person name="de Jager V."/>
            <person name="Krzyzanowska D."/>
            <person name="Jongedijk E."/>
            <person name="Cankar K."/>
            <person name="Beekwilder J."/>
            <person name="van Veen A."/>
            <person name="de Boer W."/>
            <person name="van Veen J.A."/>
            <person name="Garbeva P."/>
        </authorList>
    </citation>
    <scope>NUCLEOTIDE SEQUENCE [LARGE SCALE GENOMIC DNA]</scope>
    <source>
        <strain evidence="1 2">Ter6</strain>
    </source>
</reference>
<organism evidence="1">
    <name type="scientific">Collimonas fungivorans</name>
    <dbReference type="NCBI Taxonomy" id="158899"/>
    <lineage>
        <taxon>Bacteria</taxon>
        <taxon>Pseudomonadati</taxon>
        <taxon>Pseudomonadota</taxon>
        <taxon>Betaproteobacteria</taxon>
        <taxon>Burkholderiales</taxon>
        <taxon>Oxalobacteraceae</taxon>
        <taxon>Collimonas</taxon>
    </lineage>
</organism>
<dbReference type="Proteomes" id="UP000072421">
    <property type="component" value="Chromosome"/>
</dbReference>
<dbReference type="AlphaFoldDB" id="A0A127PCZ8"/>
<dbReference type="EMBL" id="CP013232">
    <property type="protein sequence ID" value="AMO95545.1"/>
    <property type="molecule type" value="Genomic_DNA"/>
</dbReference>
<evidence type="ECO:0000313" key="1">
    <source>
        <dbReference type="EMBL" id="AMO95545.1"/>
    </source>
</evidence>
<gene>
    <name evidence="1" type="ORF">CFter6_2879</name>
</gene>
<dbReference type="PATRIC" id="fig|158899.10.peg.2873"/>
<proteinExistence type="predicted"/>
<accession>A0A127PCZ8</accession>
<protein>
    <submittedName>
        <fullName evidence="1">Uncharacterized protein</fullName>
    </submittedName>
</protein>
<name>A0A127PCZ8_9BURK</name>
<sequence>MGLASFYVAFIYFFAREHAKTGAILTRWVGLIFNFIFQNNESALA</sequence>